<name>A0A0E9TEW3_ANGAN</name>
<feature type="transmembrane region" description="Helical" evidence="1">
    <location>
        <begin position="39"/>
        <end position="59"/>
    </location>
</feature>
<accession>A0A0E9TEW3</accession>
<sequence>MTVQIDKIFGKTPAACFVAFANKASMQFYVALWSTMQHCIAQCSAVVVCYSCFLLFWFYPGSCLSE</sequence>
<dbReference type="EMBL" id="GBXM01056585">
    <property type="protein sequence ID" value="JAH51992.1"/>
    <property type="molecule type" value="Transcribed_RNA"/>
</dbReference>
<evidence type="ECO:0000256" key="1">
    <source>
        <dbReference type="SAM" id="Phobius"/>
    </source>
</evidence>
<protein>
    <submittedName>
        <fullName evidence="2">Uncharacterized protein</fullName>
    </submittedName>
</protein>
<proteinExistence type="predicted"/>
<evidence type="ECO:0000313" key="2">
    <source>
        <dbReference type="EMBL" id="JAH51992.1"/>
    </source>
</evidence>
<reference evidence="2" key="2">
    <citation type="journal article" date="2015" name="Fish Shellfish Immunol.">
        <title>Early steps in the European eel (Anguilla anguilla)-Vibrio vulnificus interaction in the gills: Role of the RtxA13 toxin.</title>
        <authorList>
            <person name="Callol A."/>
            <person name="Pajuelo D."/>
            <person name="Ebbesson L."/>
            <person name="Teles M."/>
            <person name="MacKenzie S."/>
            <person name="Amaro C."/>
        </authorList>
    </citation>
    <scope>NUCLEOTIDE SEQUENCE</scope>
</reference>
<keyword evidence="1" id="KW-0812">Transmembrane</keyword>
<dbReference type="AlphaFoldDB" id="A0A0E9TEW3"/>
<keyword evidence="1" id="KW-1133">Transmembrane helix</keyword>
<keyword evidence="1" id="KW-0472">Membrane</keyword>
<organism evidence="2">
    <name type="scientific">Anguilla anguilla</name>
    <name type="common">European freshwater eel</name>
    <name type="synonym">Muraena anguilla</name>
    <dbReference type="NCBI Taxonomy" id="7936"/>
    <lineage>
        <taxon>Eukaryota</taxon>
        <taxon>Metazoa</taxon>
        <taxon>Chordata</taxon>
        <taxon>Craniata</taxon>
        <taxon>Vertebrata</taxon>
        <taxon>Euteleostomi</taxon>
        <taxon>Actinopterygii</taxon>
        <taxon>Neopterygii</taxon>
        <taxon>Teleostei</taxon>
        <taxon>Anguilliformes</taxon>
        <taxon>Anguillidae</taxon>
        <taxon>Anguilla</taxon>
    </lineage>
</organism>
<reference evidence="2" key="1">
    <citation type="submission" date="2014-11" db="EMBL/GenBank/DDBJ databases">
        <authorList>
            <person name="Amaro Gonzalez C."/>
        </authorList>
    </citation>
    <scope>NUCLEOTIDE SEQUENCE</scope>
</reference>